<protein>
    <recommendedName>
        <fullName evidence="3">Roadblock/LAMTOR2 domain-containing protein</fullName>
    </recommendedName>
</protein>
<evidence type="ECO:0000313" key="1">
    <source>
        <dbReference type="EMBL" id="OKH26633.1"/>
    </source>
</evidence>
<dbReference type="EMBL" id="MRCB01000001">
    <property type="protein sequence ID" value="OKH26633.1"/>
    <property type="molecule type" value="Genomic_DNA"/>
</dbReference>
<proteinExistence type="predicted"/>
<gene>
    <name evidence="1" type="ORF">NIES593_00810</name>
</gene>
<dbReference type="SUPFAM" id="SSF103196">
    <property type="entry name" value="Roadblock/LC7 domain"/>
    <property type="match status" value="1"/>
</dbReference>
<sequence>MPLLVGQIVYTSFPGIGFKSLVSQQIPLDIQQAFIQQVVYKHWDTYNPPKAGYKATYLYQFSADKTLFGWLYNEGTDELGRSNIPYCIGYYLAGLLSTVQLENILTCLDIGPVTSVDRHNPPASLENIIIPDLCNYQPARSGVAISSDMRKQTHKDLLQKKLLNLFVSCDEMEKAASRDRAINREASLPIKALSPASSELALVEGQSMNPSNIERILQELMAKPIGIQGVALVSAEGQPIIPTIGMDKNSSLIMAGSMLYLAKSTQDEFHWQGIETIAVRAQEGHVILAYCHPDVFLLVKAGKALSGLLDGEINRTVEKLRVALQPLQDSPVRAQPEALPQLPSEVLPKIDEVLYEFNAEASPANDDEVRYRGRRTNL</sequence>
<reference evidence="1 2" key="1">
    <citation type="submission" date="2016-11" db="EMBL/GenBank/DDBJ databases">
        <title>Draft Genome Sequences of Nine Cyanobacterial Strains from Diverse Habitats.</title>
        <authorList>
            <person name="Zhu T."/>
            <person name="Hou S."/>
            <person name="Lu X."/>
            <person name="Hess W.R."/>
        </authorList>
    </citation>
    <scope>NUCLEOTIDE SEQUENCE [LARGE SCALE GENOMIC DNA]</scope>
    <source>
        <strain evidence="1 2">NIES-593</strain>
    </source>
</reference>
<dbReference type="RefSeq" id="WP_073597774.1">
    <property type="nucleotide sequence ID" value="NZ_MRCB01000001.1"/>
</dbReference>
<comment type="caution">
    <text evidence="1">The sequence shown here is derived from an EMBL/GenBank/DDBJ whole genome shotgun (WGS) entry which is preliminary data.</text>
</comment>
<organism evidence="1 2">
    <name type="scientific">Hydrococcus rivularis NIES-593</name>
    <dbReference type="NCBI Taxonomy" id="1921803"/>
    <lineage>
        <taxon>Bacteria</taxon>
        <taxon>Bacillati</taxon>
        <taxon>Cyanobacteriota</taxon>
        <taxon>Cyanophyceae</taxon>
        <taxon>Pleurocapsales</taxon>
        <taxon>Hydrococcaceae</taxon>
        <taxon>Hydrococcus</taxon>
    </lineage>
</organism>
<dbReference type="AlphaFoldDB" id="A0A1U7HSR5"/>
<evidence type="ECO:0000313" key="2">
    <source>
        <dbReference type="Proteomes" id="UP000186868"/>
    </source>
</evidence>
<dbReference type="OrthoDB" id="9815206at2"/>
<evidence type="ECO:0008006" key="3">
    <source>
        <dbReference type="Google" id="ProtNLM"/>
    </source>
</evidence>
<dbReference type="Gene3D" id="3.30.450.30">
    <property type="entry name" value="Dynein light chain 2a, cytoplasmic"/>
    <property type="match status" value="1"/>
</dbReference>
<accession>A0A1U7HSR5</accession>
<keyword evidence="2" id="KW-1185">Reference proteome</keyword>
<name>A0A1U7HSR5_9CYAN</name>
<dbReference type="Proteomes" id="UP000186868">
    <property type="component" value="Unassembled WGS sequence"/>
</dbReference>